<dbReference type="InterPro" id="IPR036390">
    <property type="entry name" value="WH_DNA-bd_sf"/>
</dbReference>
<sequence>MEPISRDTAVDQLERRLRDDILEGRYAVGTLLPAERELAARYGVNRNTLKHAFVRLVQAGLVETRHGVGTRVRDFLRLGSADLLPAMVAAYPGWMDEVFEARQSVGALIAERAATVSSAKDHEALRRQVEIVGAARSVDEAQLADAEFHRVLAVASHNRVYTLLTNSLLNAYLPVRALLADPFRDAASAAARLSPLAEAVCVHDASAARAASESYMTETARMMSAALGSRRP</sequence>
<dbReference type="Pfam" id="PF07729">
    <property type="entry name" value="FCD"/>
    <property type="match status" value="1"/>
</dbReference>
<dbReference type="SMART" id="SM00345">
    <property type="entry name" value="HTH_GNTR"/>
    <property type="match status" value="1"/>
</dbReference>
<reference evidence="5 6" key="1">
    <citation type="submission" date="2018-12" db="EMBL/GenBank/DDBJ databases">
        <title>Complete genome sequence of Streptomyces ficellus NRRL8067, the producer of ficellomycin, feldamycin and nojirimycin.</title>
        <authorList>
            <person name="Zhang H."/>
            <person name="Yue R."/>
            <person name="Liu Y."/>
            <person name="Li M."/>
            <person name="Mu H."/>
            <person name="Zhang J."/>
        </authorList>
    </citation>
    <scope>NUCLEOTIDE SEQUENCE [LARGE SCALE GENOMIC DNA]</scope>
    <source>
        <strain evidence="5 6">NRRL 8067</strain>
    </source>
</reference>
<accession>A0A6I6FS27</accession>
<dbReference type="Gene3D" id="1.20.120.530">
    <property type="entry name" value="GntR ligand-binding domain-like"/>
    <property type="match status" value="1"/>
</dbReference>
<dbReference type="PROSITE" id="PS50949">
    <property type="entry name" value="HTH_GNTR"/>
    <property type="match status" value="1"/>
</dbReference>
<evidence type="ECO:0000313" key="6">
    <source>
        <dbReference type="Proteomes" id="UP000422572"/>
    </source>
</evidence>
<keyword evidence="1" id="KW-0805">Transcription regulation</keyword>
<dbReference type="Proteomes" id="UP000422572">
    <property type="component" value="Chromosome"/>
</dbReference>
<dbReference type="SMART" id="SM00895">
    <property type="entry name" value="FCD"/>
    <property type="match status" value="1"/>
</dbReference>
<evidence type="ECO:0000256" key="3">
    <source>
        <dbReference type="ARBA" id="ARBA00023163"/>
    </source>
</evidence>
<dbReference type="Pfam" id="PF00392">
    <property type="entry name" value="GntR"/>
    <property type="match status" value="1"/>
</dbReference>
<evidence type="ECO:0000256" key="2">
    <source>
        <dbReference type="ARBA" id="ARBA00023125"/>
    </source>
</evidence>
<dbReference type="SUPFAM" id="SSF48008">
    <property type="entry name" value="GntR ligand-binding domain-like"/>
    <property type="match status" value="1"/>
</dbReference>
<dbReference type="PANTHER" id="PTHR43537:SF44">
    <property type="entry name" value="GNTR FAMILY REGULATORY PROTEIN"/>
    <property type="match status" value="1"/>
</dbReference>
<dbReference type="GO" id="GO:0003700">
    <property type="term" value="F:DNA-binding transcription factor activity"/>
    <property type="evidence" value="ECO:0007669"/>
    <property type="project" value="InterPro"/>
</dbReference>
<dbReference type="EMBL" id="CP034279">
    <property type="protein sequence ID" value="QGV82429.1"/>
    <property type="molecule type" value="Genomic_DNA"/>
</dbReference>
<dbReference type="KEGG" id="sfic:EIZ62_02805"/>
<keyword evidence="6" id="KW-1185">Reference proteome</keyword>
<dbReference type="InterPro" id="IPR036388">
    <property type="entry name" value="WH-like_DNA-bd_sf"/>
</dbReference>
<keyword evidence="3" id="KW-0804">Transcription</keyword>
<evidence type="ECO:0000256" key="1">
    <source>
        <dbReference type="ARBA" id="ARBA00023015"/>
    </source>
</evidence>
<evidence type="ECO:0000259" key="4">
    <source>
        <dbReference type="PROSITE" id="PS50949"/>
    </source>
</evidence>
<dbReference type="Gene3D" id="1.10.10.10">
    <property type="entry name" value="Winged helix-like DNA-binding domain superfamily/Winged helix DNA-binding domain"/>
    <property type="match status" value="1"/>
</dbReference>
<organism evidence="5 6">
    <name type="scientific">Streptomyces ficellus</name>
    <dbReference type="NCBI Taxonomy" id="1977088"/>
    <lineage>
        <taxon>Bacteria</taxon>
        <taxon>Bacillati</taxon>
        <taxon>Actinomycetota</taxon>
        <taxon>Actinomycetes</taxon>
        <taxon>Kitasatosporales</taxon>
        <taxon>Streptomycetaceae</taxon>
        <taxon>Streptomyces</taxon>
    </lineage>
</organism>
<name>A0A6I6FS27_9ACTN</name>
<dbReference type="SUPFAM" id="SSF46785">
    <property type="entry name" value="Winged helix' DNA-binding domain"/>
    <property type="match status" value="1"/>
</dbReference>
<gene>
    <name evidence="5" type="ORF">EIZ62_02805</name>
</gene>
<evidence type="ECO:0000313" key="5">
    <source>
        <dbReference type="EMBL" id="QGV82429.1"/>
    </source>
</evidence>
<dbReference type="GO" id="GO:0003677">
    <property type="term" value="F:DNA binding"/>
    <property type="evidence" value="ECO:0007669"/>
    <property type="project" value="UniProtKB-KW"/>
</dbReference>
<dbReference type="PANTHER" id="PTHR43537">
    <property type="entry name" value="TRANSCRIPTIONAL REGULATOR, GNTR FAMILY"/>
    <property type="match status" value="1"/>
</dbReference>
<proteinExistence type="predicted"/>
<dbReference type="PRINTS" id="PR00035">
    <property type="entry name" value="HTHGNTR"/>
</dbReference>
<keyword evidence="2" id="KW-0238">DNA-binding</keyword>
<dbReference type="InterPro" id="IPR008920">
    <property type="entry name" value="TF_FadR/GntR_C"/>
</dbReference>
<dbReference type="InterPro" id="IPR011711">
    <property type="entry name" value="GntR_C"/>
</dbReference>
<feature type="domain" description="HTH gntR-type" evidence="4">
    <location>
        <begin position="7"/>
        <end position="75"/>
    </location>
</feature>
<dbReference type="AlphaFoldDB" id="A0A6I6FS27"/>
<protein>
    <submittedName>
        <fullName evidence="5">FadR family transcriptional regulator</fullName>
    </submittedName>
</protein>
<dbReference type="OrthoDB" id="3172099at2"/>
<dbReference type="CDD" id="cd07377">
    <property type="entry name" value="WHTH_GntR"/>
    <property type="match status" value="1"/>
</dbReference>
<dbReference type="InterPro" id="IPR000524">
    <property type="entry name" value="Tscrpt_reg_HTH_GntR"/>
</dbReference>